<dbReference type="AlphaFoldDB" id="A0A075FTX7"/>
<dbReference type="EMBL" id="KF900440">
    <property type="protein sequence ID" value="AIE95110.1"/>
    <property type="molecule type" value="Genomic_DNA"/>
</dbReference>
<evidence type="ECO:0008006" key="2">
    <source>
        <dbReference type="Google" id="ProtNLM"/>
    </source>
</evidence>
<reference evidence="1" key="1">
    <citation type="journal article" date="2014" name="Genome Biol. Evol.">
        <title>Pangenome evidence for extensive interdomain horizontal transfer affecting lineage core and shell genes in uncultured planktonic thaumarchaeota and euryarchaeota.</title>
        <authorList>
            <person name="Deschamps P."/>
            <person name="Zivanovic Y."/>
            <person name="Moreira D."/>
            <person name="Rodriguez-Valera F."/>
            <person name="Lopez-Garcia P."/>
        </authorList>
    </citation>
    <scope>NUCLEOTIDE SEQUENCE</scope>
</reference>
<evidence type="ECO:0000313" key="1">
    <source>
        <dbReference type="EMBL" id="AIE95110.1"/>
    </source>
</evidence>
<name>A0A075FTX7_9EURY</name>
<accession>A0A075FTX7</accession>
<sequence length="181" mass="20558">MSLLWKPNANAPLWDAADEDEPNGPFFDNLELAHIRQSGPTCVPTTLAMLARATGADVAPEDFMPLINSQSPHSWSKALAPYGLQLAYCNNDLRRLEYYIDELIEHDDLFLLCFYSQDPTYEPDENGKLCTAHIVTMHKDVIIDTAKGDRYAQGKARDYHRLARQTKRIFRVVPKGYGRCL</sequence>
<proteinExistence type="predicted"/>
<protein>
    <recommendedName>
        <fullName evidence="2">Peptidase C39-like domain-containing protein</fullName>
    </recommendedName>
</protein>
<organism evidence="1">
    <name type="scientific">uncultured marine group II/III euryarchaeote AD1000_57_F12</name>
    <dbReference type="NCBI Taxonomy" id="1457788"/>
    <lineage>
        <taxon>Archaea</taxon>
        <taxon>Methanobacteriati</taxon>
        <taxon>Methanobacteriota</taxon>
        <taxon>environmental samples</taxon>
    </lineage>
</organism>